<evidence type="ECO:0000313" key="1">
    <source>
        <dbReference type="EMBL" id="MBP2191047.1"/>
    </source>
</evidence>
<dbReference type="NCBIfam" id="NF045659">
    <property type="entry name" value="DiMArgaseDdahMtb"/>
    <property type="match status" value="1"/>
</dbReference>
<dbReference type="Gene3D" id="3.75.10.10">
    <property type="entry name" value="L-arginine/glycine Amidinotransferase, Chain A"/>
    <property type="match status" value="1"/>
</dbReference>
<reference evidence="1 2" key="1">
    <citation type="submission" date="2021-03" db="EMBL/GenBank/DDBJ databases">
        <title>Sequencing the genomes of 1000 actinobacteria strains.</title>
        <authorList>
            <person name="Klenk H.-P."/>
        </authorList>
    </citation>
    <scope>NUCLEOTIDE SEQUENCE [LARGE SCALE GENOMIC DNA]</scope>
    <source>
        <strain evidence="1 2">DSM 45516</strain>
    </source>
</reference>
<proteinExistence type="predicted"/>
<dbReference type="EMBL" id="JAGGMR010000001">
    <property type="protein sequence ID" value="MBP2191047.1"/>
    <property type="molecule type" value="Genomic_DNA"/>
</dbReference>
<dbReference type="Pfam" id="PF19420">
    <property type="entry name" value="DDAH_eukar"/>
    <property type="match status" value="1"/>
</dbReference>
<protein>
    <submittedName>
        <fullName evidence="1">N-dimethylarginine dimethylaminohydrolase</fullName>
    </submittedName>
</protein>
<sequence>MTSVATLPASDPTPARQPSARRFVMCRPDHFAVFYAINPWMNPAEPVDRALAIAQWETLRAVYEQYGHQVDLVPGEPGLPDMVFAANSGLVYGGRVMSARFTHPERAAEGPAYHHWFAQRGFGEVVAARETNEGEGDFIRVGPRILAATGFRSSVAAHREVEHYFGRPVVSLELVDPRFYHLDTALMALDEDNIAYFPAAFSPDSRAILSALYPDAIVATDADAVVLGLNGVSDGYNVFLSDRARNLQEVLRANGYNPVGLDLSELLRAGGGVKCCTLELHD</sequence>
<dbReference type="SUPFAM" id="SSF55909">
    <property type="entry name" value="Pentein"/>
    <property type="match status" value="1"/>
</dbReference>
<gene>
    <name evidence="1" type="ORF">BJ987_003948</name>
</gene>
<accession>A0ABS4QH70</accession>
<evidence type="ECO:0000313" key="2">
    <source>
        <dbReference type="Proteomes" id="UP001519325"/>
    </source>
</evidence>
<dbReference type="RefSeq" id="WP_209892061.1">
    <property type="nucleotide sequence ID" value="NZ_JAGGMR010000001.1"/>
</dbReference>
<comment type="caution">
    <text evidence="1">The sequence shown here is derived from an EMBL/GenBank/DDBJ whole genome shotgun (WGS) entry which is preliminary data.</text>
</comment>
<organism evidence="1 2">
    <name type="scientific">Nocardia goodfellowii</name>
    <dbReference type="NCBI Taxonomy" id="882446"/>
    <lineage>
        <taxon>Bacteria</taxon>
        <taxon>Bacillati</taxon>
        <taxon>Actinomycetota</taxon>
        <taxon>Actinomycetes</taxon>
        <taxon>Mycobacteriales</taxon>
        <taxon>Nocardiaceae</taxon>
        <taxon>Nocardia</taxon>
    </lineage>
</organism>
<keyword evidence="2" id="KW-1185">Reference proteome</keyword>
<dbReference type="Proteomes" id="UP001519325">
    <property type="component" value="Unassembled WGS sequence"/>
</dbReference>
<name>A0ABS4QH70_9NOCA</name>